<dbReference type="PANTHER" id="PTHR21327">
    <property type="entry name" value="GTP CYCLOHYDROLASE II-RELATED"/>
    <property type="match status" value="1"/>
</dbReference>
<dbReference type="UniPathway" id="UPA00275">
    <property type="reaction ID" value="UER00399"/>
</dbReference>
<accession>H5TNL7</accession>
<dbReference type="GO" id="GO:0008686">
    <property type="term" value="F:3,4-dihydroxy-2-butanone-4-phosphate synthase activity"/>
    <property type="evidence" value="ECO:0007669"/>
    <property type="project" value="UniProtKB-EC"/>
</dbReference>
<dbReference type="STRING" id="1108044.GOOTI_136_00130"/>
<dbReference type="SUPFAM" id="SSF55821">
    <property type="entry name" value="YrdC/RibB"/>
    <property type="match status" value="1"/>
</dbReference>
<evidence type="ECO:0000256" key="4">
    <source>
        <dbReference type="ARBA" id="ARBA00022619"/>
    </source>
</evidence>
<comment type="pathway">
    <text evidence="2">Cofactor biosynthesis; riboflavin biosynthesis; 2-hydroxy-3-oxobutyl phosphate from D-ribulose 5-phosphate: step 1/1.</text>
</comment>
<evidence type="ECO:0000256" key="1">
    <source>
        <dbReference type="ARBA" id="ARBA00002284"/>
    </source>
</evidence>
<organism evidence="6 7">
    <name type="scientific">Gordonia otitidis (strain DSM 44809 / CCUG 52243 / JCM 12355 / NBRC 100426 / IFM 10032)</name>
    <dbReference type="NCBI Taxonomy" id="1108044"/>
    <lineage>
        <taxon>Bacteria</taxon>
        <taxon>Bacillati</taxon>
        <taxon>Actinomycetota</taxon>
        <taxon>Actinomycetes</taxon>
        <taxon>Mycobacteriales</taxon>
        <taxon>Gordoniaceae</taxon>
        <taxon>Gordonia</taxon>
    </lineage>
</organism>
<evidence type="ECO:0000256" key="5">
    <source>
        <dbReference type="ARBA" id="ARBA00022723"/>
    </source>
</evidence>
<comment type="function">
    <text evidence="1">Catalyzes the conversion of D-ribulose 5-phosphate to formate and 3,4-dihydroxy-2-butanone 4-phosphate.</text>
</comment>
<evidence type="ECO:0000256" key="3">
    <source>
        <dbReference type="ARBA" id="ARBA00012153"/>
    </source>
</evidence>
<dbReference type="RefSeq" id="WP_007239300.1">
    <property type="nucleotide sequence ID" value="NZ_BAFB01000136.1"/>
</dbReference>
<proteinExistence type="predicted"/>
<dbReference type="InterPro" id="IPR017945">
    <property type="entry name" value="DHBP_synth_RibB-like_a/b_dom"/>
</dbReference>
<dbReference type="InterPro" id="IPR000422">
    <property type="entry name" value="DHBP_synthase_RibB"/>
</dbReference>
<dbReference type="Gene3D" id="3.90.870.10">
    <property type="entry name" value="DHBP synthase"/>
    <property type="match status" value="1"/>
</dbReference>
<dbReference type="PANTHER" id="PTHR21327:SF18">
    <property type="entry name" value="3,4-DIHYDROXY-2-BUTANONE 4-PHOSPHATE SYNTHASE"/>
    <property type="match status" value="1"/>
</dbReference>
<dbReference type="GO" id="GO:0046872">
    <property type="term" value="F:metal ion binding"/>
    <property type="evidence" value="ECO:0007669"/>
    <property type="project" value="UniProtKB-KW"/>
</dbReference>
<comment type="caution">
    <text evidence="6">The sequence shown here is derived from an EMBL/GenBank/DDBJ whole genome shotgun (WGS) entry which is preliminary data.</text>
</comment>
<dbReference type="GO" id="GO:0009231">
    <property type="term" value="P:riboflavin biosynthetic process"/>
    <property type="evidence" value="ECO:0007669"/>
    <property type="project" value="UniProtKB-UniPathway"/>
</dbReference>
<keyword evidence="4" id="KW-0686">Riboflavin biosynthesis</keyword>
<evidence type="ECO:0000256" key="2">
    <source>
        <dbReference type="ARBA" id="ARBA00004904"/>
    </source>
</evidence>
<reference evidence="6" key="1">
    <citation type="submission" date="2012-02" db="EMBL/GenBank/DDBJ databases">
        <title>Whole genome shotgun sequence of Gordonia otitidis NBRC 100426.</title>
        <authorList>
            <person name="Yoshida I."/>
            <person name="Hosoyama A."/>
            <person name="Tsuchikane K."/>
            <person name="Katsumata H."/>
            <person name="Yamazaki S."/>
            <person name="Fujita N."/>
        </authorList>
    </citation>
    <scope>NUCLEOTIDE SEQUENCE [LARGE SCALE GENOMIC DNA]</scope>
    <source>
        <strain evidence="6">NBRC 100426</strain>
    </source>
</reference>
<keyword evidence="5" id="KW-0479">Metal-binding</keyword>
<dbReference type="EMBL" id="BAFB01000136">
    <property type="protein sequence ID" value="GAB35075.1"/>
    <property type="molecule type" value="Genomic_DNA"/>
</dbReference>
<evidence type="ECO:0000313" key="7">
    <source>
        <dbReference type="Proteomes" id="UP000005038"/>
    </source>
</evidence>
<dbReference type="AlphaFoldDB" id="H5TNL7"/>
<dbReference type="OrthoDB" id="9793111at2"/>
<dbReference type="Pfam" id="PF00926">
    <property type="entry name" value="DHBP_synthase"/>
    <property type="match status" value="1"/>
</dbReference>
<dbReference type="GO" id="GO:0005829">
    <property type="term" value="C:cytosol"/>
    <property type="evidence" value="ECO:0007669"/>
    <property type="project" value="TreeGrafter"/>
</dbReference>
<dbReference type="Proteomes" id="UP000005038">
    <property type="component" value="Unassembled WGS sequence"/>
</dbReference>
<sequence length="361" mass="38359">MTTLTSNDGFVEHYDATKLRKSFVRSTSCINRIHHAREELLSGKPVLLVDDDGDEAAGHLVICAEQARVGAVSFLVRHSSGYLCVAMESERCRKLGLPPAWESDAPDRSRFDYRIAVDAATGIGTGISATDRARTAHVLADEATVPGDLTRPGHVIPVAAAPTGVLTADASVPEFVVELVRATGKNPVAMYGAMVGEGITSLPSRRELLDFAAQHSLVVLTHNDIRMAVAHRDGRSPEAAVLVEANDTVRIYQIDGVGLPTPCHVVAPAQLRRESEVVVEVRQVEGVAGLLTGLSTAFATASSTETVTVYVPSTSRLTQILAPTLVTRALDAVGCTASARRDNLSSHRAHLPAREPVAATN</sequence>
<name>H5TNL7_GORO1</name>
<keyword evidence="7" id="KW-1185">Reference proteome</keyword>
<evidence type="ECO:0000313" key="6">
    <source>
        <dbReference type="EMBL" id="GAB35075.1"/>
    </source>
</evidence>
<dbReference type="EC" id="4.1.99.12" evidence="3"/>
<protein>
    <recommendedName>
        <fullName evidence="3">3,4-dihydroxy-2-butanone-4-phosphate synthase</fullName>
        <ecNumber evidence="3">4.1.99.12</ecNumber>
    </recommendedName>
</protein>
<gene>
    <name evidence="6" type="primary">ribA</name>
    <name evidence="6" type="ORF">GOOTI_136_00130</name>
</gene>
<dbReference type="GO" id="GO:0016787">
    <property type="term" value="F:hydrolase activity"/>
    <property type="evidence" value="ECO:0007669"/>
    <property type="project" value="UniProtKB-KW"/>
</dbReference>